<dbReference type="InterPro" id="IPR038559">
    <property type="entry name" value="XkdN-like_sf"/>
</dbReference>
<evidence type="ECO:0008006" key="3">
    <source>
        <dbReference type="Google" id="ProtNLM"/>
    </source>
</evidence>
<dbReference type="STRING" id="1424294.Gferi_14555"/>
<name>A0A1D8GIE7_9FIRM</name>
<gene>
    <name evidence="1" type="ORF">Gferi_14555</name>
</gene>
<dbReference type="KEGG" id="gfe:Gferi_14555"/>
<dbReference type="RefSeq" id="WP_069977725.1">
    <property type="nucleotide sequence ID" value="NZ_CP017269.1"/>
</dbReference>
<evidence type="ECO:0000313" key="1">
    <source>
        <dbReference type="EMBL" id="AOT70686.1"/>
    </source>
</evidence>
<dbReference type="InterPro" id="IPR014986">
    <property type="entry name" value="XkdN-like"/>
</dbReference>
<dbReference type="AlphaFoldDB" id="A0A1D8GIE7"/>
<dbReference type="EMBL" id="CP017269">
    <property type="protein sequence ID" value="AOT70686.1"/>
    <property type="molecule type" value="Genomic_DNA"/>
</dbReference>
<dbReference type="Pfam" id="PF08890">
    <property type="entry name" value="Phage_TAC_5"/>
    <property type="match status" value="1"/>
</dbReference>
<accession>A0A1D8GIE7</accession>
<keyword evidence="2" id="KW-1185">Reference proteome</keyword>
<protein>
    <recommendedName>
        <fullName evidence="3">XkdN-like protein</fullName>
    </recommendedName>
</protein>
<reference evidence="1 2" key="1">
    <citation type="submission" date="2016-09" db="EMBL/GenBank/DDBJ databases">
        <title>Genomic analysis reveals versatility of anaerobic energy metabolism of Geosporobacter ferrireducens IRF9 of phylum Firmicutes.</title>
        <authorList>
            <person name="Kim S.-J."/>
        </authorList>
    </citation>
    <scope>NUCLEOTIDE SEQUENCE [LARGE SCALE GENOMIC DNA]</scope>
    <source>
        <strain evidence="1 2">IRF9</strain>
    </source>
</reference>
<proteinExistence type="predicted"/>
<sequence>MNTLDLLLQLDEQKLKKPSKEVEVKRLSELTGSKVVFRIEALTPAKMDEIQEMSIDKNTDHINMAELQIMTVVEGTKDPNFKSKELMDKFNVYTPKDLIKKILLPGEILTLYNMVGELSGFDGGAIEEIKN</sequence>
<dbReference type="Proteomes" id="UP000095743">
    <property type="component" value="Chromosome"/>
</dbReference>
<dbReference type="Gene3D" id="3.30.2220.30">
    <property type="match status" value="1"/>
</dbReference>
<organism evidence="1 2">
    <name type="scientific">Geosporobacter ferrireducens</name>
    <dbReference type="NCBI Taxonomy" id="1424294"/>
    <lineage>
        <taxon>Bacteria</taxon>
        <taxon>Bacillati</taxon>
        <taxon>Bacillota</taxon>
        <taxon>Clostridia</taxon>
        <taxon>Peptostreptococcales</taxon>
        <taxon>Thermotaleaceae</taxon>
        <taxon>Geosporobacter</taxon>
    </lineage>
</organism>
<dbReference type="OrthoDB" id="1634378at2"/>
<evidence type="ECO:0000313" key="2">
    <source>
        <dbReference type="Proteomes" id="UP000095743"/>
    </source>
</evidence>